<dbReference type="Proteomes" id="UP000772434">
    <property type="component" value="Unassembled WGS sequence"/>
</dbReference>
<dbReference type="InterPro" id="IPR000014">
    <property type="entry name" value="PAS"/>
</dbReference>
<dbReference type="Pfam" id="PF08447">
    <property type="entry name" value="PAS_3"/>
    <property type="match status" value="1"/>
</dbReference>
<protein>
    <recommendedName>
        <fullName evidence="2">PAS domain-containing protein</fullName>
    </recommendedName>
</protein>
<dbReference type="InterPro" id="IPR035965">
    <property type="entry name" value="PAS-like_dom_sf"/>
</dbReference>
<evidence type="ECO:0000259" key="2">
    <source>
        <dbReference type="PROSITE" id="PS50112"/>
    </source>
</evidence>
<evidence type="ECO:0000256" key="1">
    <source>
        <dbReference type="SAM" id="MobiDB-lite"/>
    </source>
</evidence>
<dbReference type="NCBIfam" id="TIGR00229">
    <property type="entry name" value="sensory_box"/>
    <property type="match status" value="1"/>
</dbReference>
<dbReference type="SUPFAM" id="SSF55785">
    <property type="entry name" value="PYP-like sensor domain (PAS domain)"/>
    <property type="match status" value="1"/>
</dbReference>
<organism evidence="3 4">
    <name type="scientific">Rhodocollybia butyracea</name>
    <dbReference type="NCBI Taxonomy" id="206335"/>
    <lineage>
        <taxon>Eukaryota</taxon>
        <taxon>Fungi</taxon>
        <taxon>Dikarya</taxon>
        <taxon>Basidiomycota</taxon>
        <taxon>Agaricomycotina</taxon>
        <taxon>Agaricomycetes</taxon>
        <taxon>Agaricomycetidae</taxon>
        <taxon>Agaricales</taxon>
        <taxon>Marasmiineae</taxon>
        <taxon>Omphalotaceae</taxon>
        <taxon>Rhodocollybia</taxon>
    </lineage>
</organism>
<dbReference type="PROSITE" id="PS50112">
    <property type="entry name" value="PAS"/>
    <property type="match status" value="1"/>
</dbReference>
<sequence length="358" mass="39725">MADKVDNGIPCLSFIGIVDFSQEAKWLYITGSVSDLLGYEPHELEGRPSLELVHPDEMARVRKLHYDTIRQDKAACLVYLRMKHKNPHKGYILCGISRTIVHNVTVGSVSFANSSAKTFHNNSTAQEITVLSPSFPELQFRRWHDPAPMPPTPIPSALRLTPKSWRDGASPSSSPEPEEEEGLSYDPLPSQSFRTALILDRFSTHCTIMYKSNDLLITSNDSNADPRSFFDFVAKKDEARVRTWIETVKTWGVNERGQPSDGGFGFAGFTLLAEGRDHLYKHATPSVIRRGSGAPRHSSNLPVRPKNHKSNIRGPSSASRAIKTPTIIEPEVEGESLVVDAIFSAHSDGILVILRRSA</sequence>
<proteinExistence type="predicted"/>
<dbReference type="InterPro" id="IPR013655">
    <property type="entry name" value="PAS_fold_3"/>
</dbReference>
<evidence type="ECO:0000313" key="4">
    <source>
        <dbReference type="Proteomes" id="UP000772434"/>
    </source>
</evidence>
<accession>A0A9P5PQ15</accession>
<dbReference type="EMBL" id="JADNRY010000087">
    <property type="protein sequence ID" value="KAF9066477.1"/>
    <property type="molecule type" value="Genomic_DNA"/>
</dbReference>
<evidence type="ECO:0000313" key="3">
    <source>
        <dbReference type="EMBL" id="KAF9066477.1"/>
    </source>
</evidence>
<dbReference type="CDD" id="cd00130">
    <property type="entry name" value="PAS"/>
    <property type="match status" value="1"/>
</dbReference>
<dbReference type="OrthoDB" id="411251at2759"/>
<name>A0A9P5PQ15_9AGAR</name>
<comment type="caution">
    <text evidence="3">The sequence shown here is derived from an EMBL/GenBank/DDBJ whole genome shotgun (WGS) entry which is preliminary data.</text>
</comment>
<dbReference type="SMART" id="SM00091">
    <property type="entry name" value="PAS"/>
    <property type="match status" value="1"/>
</dbReference>
<dbReference type="AlphaFoldDB" id="A0A9P5PQ15"/>
<dbReference type="Gene3D" id="3.30.450.20">
    <property type="entry name" value="PAS domain"/>
    <property type="match status" value="1"/>
</dbReference>
<keyword evidence="4" id="KW-1185">Reference proteome</keyword>
<reference evidence="3" key="1">
    <citation type="submission" date="2020-11" db="EMBL/GenBank/DDBJ databases">
        <authorList>
            <consortium name="DOE Joint Genome Institute"/>
            <person name="Ahrendt S."/>
            <person name="Riley R."/>
            <person name="Andreopoulos W."/>
            <person name="Labutti K."/>
            <person name="Pangilinan J."/>
            <person name="Ruiz-Duenas F.J."/>
            <person name="Barrasa J.M."/>
            <person name="Sanchez-Garcia M."/>
            <person name="Camarero S."/>
            <person name="Miyauchi S."/>
            <person name="Serrano A."/>
            <person name="Linde D."/>
            <person name="Babiker R."/>
            <person name="Drula E."/>
            <person name="Ayuso-Fernandez I."/>
            <person name="Pacheco R."/>
            <person name="Padilla G."/>
            <person name="Ferreira P."/>
            <person name="Barriuso J."/>
            <person name="Kellner H."/>
            <person name="Castanera R."/>
            <person name="Alfaro M."/>
            <person name="Ramirez L."/>
            <person name="Pisabarro A.G."/>
            <person name="Kuo A."/>
            <person name="Tritt A."/>
            <person name="Lipzen A."/>
            <person name="He G."/>
            <person name="Yan M."/>
            <person name="Ng V."/>
            <person name="Cullen D."/>
            <person name="Martin F."/>
            <person name="Rosso M.-N."/>
            <person name="Henrissat B."/>
            <person name="Hibbett D."/>
            <person name="Martinez A.T."/>
            <person name="Grigoriev I.V."/>
        </authorList>
    </citation>
    <scope>NUCLEOTIDE SEQUENCE</scope>
    <source>
        <strain evidence="3">AH 40177</strain>
    </source>
</reference>
<feature type="region of interest" description="Disordered" evidence="1">
    <location>
        <begin position="288"/>
        <end position="325"/>
    </location>
</feature>
<feature type="domain" description="PAS" evidence="2">
    <location>
        <begin position="27"/>
        <end position="72"/>
    </location>
</feature>
<gene>
    <name evidence="3" type="ORF">BDP27DRAFT_1384312</name>
</gene>
<feature type="region of interest" description="Disordered" evidence="1">
    <location>
        <begin position="142"/>
        <end position="188"/>
    </location>
</feature>